<evidence type="ECO:0008006" key="6">
    <source>
        <dbReference type="Google" id="ProtNLM"/>
    </source>
</evidence>
<dbReference type="RefSeq" id="WP_074939709.1">
    <property type="nucleotide sequence ID" value="NZ_FOMY01000001.1"/>
</dbReference>
<proteinExistence type="predicted"/>
<accession>A0A0T5PA87</accession>
<dbReference type="Proteomes" id="UP000051401">
    <property type="component" value="Unassembled WGS sequence"/>
</dbReference>
<evidence type="ECO:0000313" key="4">
    <source>
        <dbReference type="Proteomes" id="UP000051401"/>
    </source>
</evidence>
<feature type="transmembrane region" description="Helical" evidence="1">
    <location>
        <begin position="66"/>
        <end position="84"/>
    </location>
</feature>
<keyword evidence="1" id="KW-1133">Transmembrane helix</keyword>
<keyword evidence="4" id="KW-1185">Reference proteome</keyword>
<dbReference type="NCBIfam" id="NF033773">
    <property type="entry name" value="tellur_TrgA"/>
    <property type="match status" value="1"/>
</dbReference>
<dbReference type="AlphaFoldDB" id="A0A0T5PA87"/>
<keyword evidence="1" id="KW-0472">Membrane</keyword>
<evidence type="ECO:0000256" key="1">
    <source>
        <dbReference type="SAM" id="Phobius"/>
    </source>
</evidence>
<evidence type="ECO:0000313" key="3">
    <source>
        <dbReference type="EMBL" id="QEW27105.1"/>
    </source>
</evidence>
<dbReference type="OrthoDB" id="7869508at2"/>
<dbReference type="PATRIC" id="fig|540747.5.peg.5127"/>
<feature type="transmembrane region" description="Helical" evidence="1">
    <location>
        <begin position="125"/>
        <end position="147"/>
    </location>
</feature>
<name>A0A0T5PA87_9RHOB</name>
<dbReference type="STRING" id="540747.SAMN04488031_101431"/>
<reference evidence="2 4" key="1">
    <citation type="submission" date="2015-04" db="EMBL/GenBank/DDBJ databases">
        <title>The draft genome sequence of Roseovarius indicus B108T.</title>
        <authorList>
            <person name="Li G."/>
            <person name="Lai Q."/>
            <person name="Shao Z."/>
            <person name="Yan P."/>
        </authorList>
    </citation>
    <scope>NUCLEOTIDE SEQUENCE [LARGE SCALE GENOMIC DNA]</scope>
    <source>
        <strain evidence="2 4">B108</strain>
    </source>
</reference>
<reference evidence="3 5" key="2">
    <citation type="submission" date="2018-08" db="EMBL/GenBank/DDBJ databases">
        <title>Genetic Globetrotter - A new plasmid hitch-hiking vast phylogenetic and geographic distances.</title>
        <authorList>
            <person name="Vollmers J."/>
            <person name="Petersen J."/>
        </authorList>
    </citation>
    <scope>NUCLEOTIDE SEQUENCE [LARGE SCALE GENOMIC DNA]</scope>
    <source>
        <strain evidence="3 5">DSM 26383</strain>
    </source>
</reference>
<dbReference type="InterPro" id="IPR047784">
    <property type="entry name" value="TrgA"/>
</dbReference>
<evidence type="ECO:0000313" key="2">
    <source>
        <dbReference type="EMBL" id="KRS18067.1"/>
    </source>
</evidence>
<protein>
    <recommendedName>
        <fullName evidence="6">Tellurium resistance protein</fullName>
    </recommendedName>
</protein>
<dbReference type="KEGG" id="rid:RIdsm_02915"/>
<keyword evidence="1" id="KW-0812">Transmembrane</keyword>
<sequence length="152" mass="17007">MRPTESMPTVGKFICAIGLAVLGWQATQTVKAIWPVEQGFGLFSEFTALLGLIIGWWVMGKRIGRGYMAALGAGLTGLGAYLFWEFLLLSFYEMIQRSLDLRYKGPVEAFQGMFEIAFEYGQNVYYWPLIGMLVGGAMLIGLIAEIFTRRAR</sequence>
<dbReference type="Proteomes" id="UP000325785">
    <property type="component" value="Chromosome"/>
</dbReference>
<organism evidence="2 4">
    <name type="scientific">Roseovarius indicus</name>
    <dbReference type="NCBI Taxonomy" id="540747"/>
    <lineage>
        <taxon>Bacteria</taxon>
        <taxon>Pseudomonadati</taxon>
        <taxon>Pseudomonadota</taxon>
        <taxon>Alphaproteobacteria</taxon>
        <taxon>Rhodobacterales</taxon>
        <taxon>Roseobacteraceae</taxon>
        <taxon>Roseovarius</taxon>
    </lineage>
</organism>
<gene>
    <name evidence="3" type="ORF">RIdsm_02915</name>
    <name evidence="2" type="ORF">XM52_11000</name>
</gene>
<dbReference type="EMBL" id="LAXI01000005">
    <property type="protein sequence ID" value="KRS18067.1"/>
    <property type="molecule type" value="Genomic_DNA"/>
</dbReference>
<evidence type="ECO:0000313" key="5">
    <source>
        <dbReference type="Proteomes" id="UP000325785"/>
    </source>
</evidence>
<feature type="transmembrane region" description="Helical" evidence="1">
    <location>
        <begin position="42"/>
        <end position="59"/>
    </location>
</feature>
<dbReference type="EMBL" id="CP031598">
    <property type="protein sequence ID" value="QEW27105.1"/>
    <property type="molecule type" value="Genomic_DNA"/>
</dbReference>